<dbReference type="EMBL" id="FR729477">
    <property type="protein sequence ID" value="CBY28965.1"/>
    <property type="molecule type" value="Genomic_DNA"/>
</dbReference>
<name>A0A0H3NWJ9_YERE1</name>
<dbReference type="KEGG" id="yey:Y11_35651"/>
<dbReference type="Proteomes" id="UP000008084">
    <property type="component" value="Chromosome"/>
</dbReference>
<proteinExistence type="predicted"/>
<protein>
    <submittedName>
        <fullName evidence="1">Uncharacterized protein</fullName>
    </submittedName>
</protein>
<dbReference type="PATRIC" id="fig|930944.6.peg.3548"/>
<dbReference type="AlphaFoldDB" id="A0A0H3NWJ9"/>
<accession>A0A0H3NWJ9</accession>
<evidence type="ECO:0000313" key="1">
    <source>
        <dbReference type="EMBL" id="CBY28965.1"/>
    </source>
</evidence>
<evidence type="ECO:0000313" key="2">
    <source>
        <dbReference type="Proteomes" id="UP000008084"/>
    </source>
</evidence>
<organism evidence="1 2">
    <name type="scientific">Yersinia enterocolitica subsp. palearctica serotype O:3 (strain DSM 13030 / CIP 106945 / Y11)</name>
    <dbReference type="NCBI Taxonomy" id="930944"/>
    <lineage>
        <taxon>Bacteria</taxon>
        <taxon>Pseudomonadati</taxon>
        <taxon>Pseudomonadota</taxon>
        <taxon>Gammaproteobacteria</taxon>
        <taxon>Enterobacterales</taxon>
        <taxon>Yersiniaceae</taxon>
        <taxon>Yersinia</taxon>
    </lineage>
</organism>
<gene>
    <name evidence="1" type="ordered locus">Y11_35651</name>
</gene>
<reference evidence="1 2" key="1">
    <citation type="journal article" date="2011" name="J. Bacteriol.">
        <title>Complete genome sequence of Yersinia enterocolitica subsp. palearctica serogroup O:3.</title>
        <authorList>
            <person name="Batzilla J."/>
            <person name="Hoper D."/>
            <person name="Antonenka U."/>
            <person name="Heesemann J."/>
            <person name="Rakin A."/>
        </authorList>
    </citation>
    <scope>NUCLEOTIDE SEQUENCE [LARGE SCALE GENOMIC DNA]</scope>
    <source>
        <strain evidence="2">DSM 13030 / CIP 106945 / Y11</strain>
    </source>
</reference>
<dbReference type="HOGENOM" id="CLU_3224127_0_0_6"/>
<sequence>MNAARQLFELQKIAKIFLFNYGEKHTDIRINGMSGVKQPISWQD</sequence>